<dbReference type="OrthoDB" id="415904at2759"/>
<dbReference type="PANTHER" id="PTHR13405:SF11">
    <property type="entry name" value="NUCLEAR PORE COMPLEX PROTEIN NUP133"/>
    <property type="match status" value="1"/>
</dbReference>
<evidence type="ECO:0000313" key="4">
    <source>
        <dbReference type="EMBL" id="CAE6967122.1"/>
    </source>
</evidence>
<gene>
    <name evidence="4" type="ORF">SNAT2548_LOCUS2260</name>
</gene>
<dbReference type="AlphaFoldDB" id="A0A812I1A9"/>
<dbReference type="GO" id="GO:0006606">
    <property type="term" value="P:protein import into nucleus"/>
    <property type="evidence" value="ECO:0007669"/>
    <property type="project" value="TreeGrafter"/>
</dbReference>
<evidence type="ECO:0000256" key="3">
    <source>
        <dbReference type="ARBA" id="ARBA00023242"/>
    </source>
</evidence>
<keyword evidence="2" id="KW-0813">Transport</keyword>
<evidence type="ECO:0000256" key="1">
    <source>
        <dbReference type="ARBA" id="ARBA00004123"/>
    </source>
</evidence>
<dbReference type="PANTHER" id="PTHR13405">
    <property type="entry name" value="NUCLEAR PORE COMPLEX PROTEIN NUP133"/>
    <property type="match status" value="1"/>
</dbReference>
<dbReference type="EMBL" id="CAJNDS010000127">
    <property type="protein sequence ID" value="CAE6967122.1"/>
    <property type="molecule type" value="Genomic_DNA"/>
</dbReference>
<evidence type="ECO:0000256" key="2">
    <source>
        <dbReference type="ARBA" id="ARBA00022448"/>
    </source>
</evidence>
<protein>
    <submittedName>
        <fullName evidence="4">Uncharacterized protein</fullName>
    </submittedName>
</protein>
<organism evidence="4 5">
    <name type="scientific">Symbiodinium natans</name>
    <dbReference type="NCBI Taxonomy" id="878477"/>
    <lineage>
        <taxon>Eukaryota</taxon>
        <taxon>Sar</taxon>
        <taxon>Alveolata</taxon>
        <taxon>Dinophyceae</taxon>
        <taxon>Suessiales</taxon>
        <taxon>Symbiodiniaceae</taxon>
        <taxon>Symbiodinium</taxon>
    </lineage>
</organism>
<comment type="subcellular location">
    <subcellularLocation>
        <location evidence="1">Nucleus</location>
    </subcellularLocation>
</comment>
<accession>A0A812I1A9</accession>
<dbReference type="GO" id="GO:0031080">
    <property type="term" value="C:nuclear pore outer ring"/>
    <property type="evidence" value="ECO:0007669"/>
    <property type="project" value="TreeGrafter"/>
</dbReference>
<name>A0A812I1A9_9DINO</name>
<comment type="caution">
    <text evidence="4">The sequence shown here is derived from an EMBL/GenBank/DDBJ whole genome shotgun (WGS) entry which is preliminary data.</text>
</comment>
<evidence type="ECO:0000313" key="5">
    <source>
        <dbReference type="Proteomes" id="UP000604046"/>
    </source>
</evidence>
<keyword evidence="5" id="KW-1185">Reference proteome</keyword>
<proteinExistence type="predicted"/>
<sequence>MVSEHCLYNFFKRVRRYRTGADVSQDRHLEEETPFLAQKVEIIRAGSTSNLFATLAWNQERLAYYAHPRCVGAADLAWTISIMQLVAGEPSTRLLSICHTGTDDACDDSLLVLYTGKDAKEGDQASLLCRLAWPAHTAPPQSSCEQGEVVGPTAPMHGPGFVAAFGDIAVCAVKAEGDERFAICMVGIAGQRLQAGVSQMVEYGILGLLLLPEGIGAAHLQVLTPHGLLSCPQDMLANGKDELPSTADAFIQMAYELFDAGQEDQAISISVRAFSQVGAQPMLLAVEQRTLQLLDADTSPKRTGREQLDLRQMLITKARSLGRWLQFLEKVGIWIRMGNAPNITSARQKVVEACERAAAAIRLLEYHDTAPDVFASAIHNALDKGADEGSEDDSRVFYSCLSSCERLLASLAEYPRTLPFGSGGAWDAVIFVQTVVCAFLDAALEKRSQVLAAHPMALPAAEPQMLRRYLVTRHGRVPSSAVGSGWLMALSVQRALEDLRVVSLEVLPTLPRQHLPLLDAQAIRVVQGLQQLCRCTLLAAYASFCDLHCTQMAKVRHEVLSHLADAEACLAEKATVSCSQLRTLQFAEEFEDLELFIKLAANADVKRLDENMAASETFRPHAFTYCLQHPRLHPLFFRLLRLFPPSSETLEELLSPYPELRWTLELSGLAEASSSRWPLAAHAVKRIGEKAAASERIDATRRKVMEAVASIASAAARAEDTPAALASFRHYAQAQACS</sequence>
<dbReference type="InterPro" id="IPR037624">
    <property type="entry name" value="Nup133-like"/>
</dbReference>
<dbReference type="GO" id="GO:0016973">
    <property type="term" value="P:poly(A)+ mRNA export from nucleus"/>
    <property type="evidence" value="ECO:0007669"/>
    <property type="project" value="TreeGrafter"/>
</dbReference>
<keyword evidence="3" id="KW-0539">Nucleus</keyword>
<dbReference type="GO" id="GO:0000972">
    <property type="term" value="P:transcription-dependent tethering of RNA polymerase II gene DNA at nuclear periphery"/>
    <property type="evidence" value="ECO:0007669"/>
    <property type="project" value="TreeGrafter"/>
</dbReference>
<reference evidence="4" key="1">
    <citation type="submission" date="2021-02" db="EMBL/GenBank/DDBJ databases">
        <authorList>
            <person name="Dougan E. K."/>
            <person name="Rhodes N."/>
            <person name="Thang M."/>
            <person name="Chan C."/>
        </authorList>
    </citation>
    <scope>NUCLEOTIDE SEQUENCE</scope>
</reference>
<dbReference type="GO" id="GO:0017056">
    <property type="term" value="F:structural constituent of nuclear pore"/>
    <property type="evidence" value="ECO:0007669"/>
    <property type="project" value="InterPro"/>
</dbReference>
<dbReference type="Proteomes" id="UP000604046">
    <property type="component" value="Unassembled WGS sequence"/>
</dbReference>